<sequence>MAAEGKDIAWAQWAYCGGALVAGIALGTLVVAPMWEKARAKKAAKKGTTANKGVAKK</sequence>
<accession>A0ABT8KNE0</accession>
<gene>
    <name evidence="2" type="ORF">QQ008_07640</name>
</gene>
<reference evidence="2" key="1">
    <citation type="submission" date="2023-06" db="EMBL/GenBank/DDBJ databases">
        <title>Genomic of Parafulvivirga corallium.</title>
        <authorList>
            <person name="Wang G."/>
        </authorList>
    </citation>
    <scope>NUCLEOTIDE SEQUENCE</scope>
    <source>
        <strain evidence="2">BMA10</strain>
    </source>
</reference>
<protein>
    <submittedName>
        <fullName evidence="2">Uncharacterized protein</fullName>
    </submittedName>
</protein>
<keyword evidence="1" id="KW-0472">Membrane</keyword>
<evidence type="ECO:0000313" key="2">
    <source>
        <dbReference type="EMBL" id="MDN5201228.1"/>
    </source>
</evidence>
<comment type="caution">
    <text evidence="2">The sequence shown here is derived from an EMBL/GenBank/DDBJ whole genome shotgun (WGS) entry which is preliminary data.</text>
</comment>
<keyword evidence="1" id="KW-1133">Transmembrane helix</keyword>
<keyword evidence="1" id="KW-0812">Transmembrane</keyword>
<proteinExistence type="predicted"/>
<organism evidence="2 3">
    <name type="scientific">Splendidivirga corallicola</name>
    <dbReference type="NCBI Taxonomy" id="3051826"/>
    <lineage>
        <taxon>Bacteria</taxon>
        <taxon>Pseudomonadati</taxon>
        <taxon>Bacteroidota</taxon>
        <taxon>Cytophagia</taxon>
        <taxon>Cytophagales</taxon>
        <taxon>Splendidivirgaceae</taxon>
        <taxon>Splendidivirga</taxon>
    </lineage>
</organism>
<dbReference type="EMBL" id="JAUJEA010000002">
    <property type="protein sequence ID" value="MDN5201228.1"/>
    <property type="molecule type" value="Genomic_DNA"/>
</dbReference>
<evidence type="ECO:0000313" key="3">
    <source>
        <dbReference type="Proteomes" id="UP001172082"/>
    </source>
</evidence>
<dbReference type="RefSeq" id="WP_346751254.1">
    <property type="nucleotide sequence ID" value="NZ_JAUJEA010000002.1"/>
</dbReference>
<dbReference type="Proteomes" id="UP001172082">
    <property type="component" value="Unassembled WGS sequence"/>
</dbReference>
<feature type="transmembrane region" description="Helical" evidence="1">
    <location>
        <begin position="12"/>
        <end position="35"/>
    </location>
</feature>
<keyword evidence="3" id="KW-1185">Reference proteome</keyword>
<name>A0ABT8KNE0_9BACT</name>
<evidence type="ECO:0000256" key="1">
    <source>
        <dbReference type="SAM" id="Phobius"/>
    </source>
</evidence>